<dbReference type="EMBL" id="DVJK01000253">
    <property type="protein sequence ID" value="HIS67671.1"/>
    <property type="molecule type" value="Genomic_DNA"/>
</dbReference>
<dbReference type="PANTHER" id="PTHR43707">
    <property type="entry name" value="HISTIDYL-TRNA SYNTHETASE"/>
    <property type="match status" value="1"/>
</dbReference>
<gene>
    <name evidence="2" type="ORF">IAC18_08895</name>
</gene>
<dbReference type="SUPFAM" id="SSF55681">
    <property type="entry name" value="Class II aaRS and biotin synthetases"/>
    <property type="match status" value="1"/>
</dbReference>
<dbReference type="GO" id="GO:0006427">
    <property type="term" value="P:histidyl-tRNA aminoacylation"/>
    <property type="evidence" value="ECO:0007669"/>
    <property type="project" value="TreeGrafter"/>
</dbReference>
<accession>A0A9D1JVV4</accession>
<evidence type="ECO:0000313" key="3">
    <source>
        <dbReference type="Proteomes" id="UP000824001"/>
    </source>
</evidence>
<dbReference type="Gene3D" id="3.30.930.10">
    <property type="entry name" value="Bira Bifunctional Protein, Domain 2"/>
    <property type="match status" value="1"/>
</dbReference>
<sequence length="235" mass="25831">MDNILSREERLIHSFRALCSRYGYRPYRMSKFEEYDLYANNRSFLPEGGVITFTDTNGRLMALKPDVTLSIARNLTPAPGESVRVFYDESVYRAPDRQLGFQEITQTGLEYLGEADAYAMGEVVSLAAQSLELIEPGYILDVSHMGFMAGLIDALGVDSRTRAELMRAVSGRNAHGIRALCAAAGVSGAPAERLCRASGLYGGLEGLLPTLGEMSVNSETERAVRELTDLRSVFE</sequence>
<dbReference type="GO" id="GO:0004821">
    <property type="term" value="F:histidine-tRNA ligase activity"/>
    <property type="evidence" value="ECO:0007669"/>
    <property type="project" value="TreeGrafter"/>
</dbReference>
<evidence type="ECO:0000259" key="1">
    <source>
        <dbReference type="Pfam" id="PF13393"/>
    </source>
</evidence>
<dbReference type="GO" id="GO:0016757">
    <property type="term" value="F:glycosyltransferase activity"/>
    <property type="evidence" value="ECO:0007669"/>
    <property type="project" value="UniProtKB-KW"/>
</dbReference>
<dbReference type="AlphaFoldDB" id="A0A9D1JVV4"/>
<organism evidence="2 3">
    <name type="scientific">Candidatus Scatomorpha merdipullorum</name>
    <dbReference type="NCBI Taxonomy" id="2840927"/>
    <lineage>
        <taxon>Bacteria</taxon>
        <taxon>Bacillati</taxon>
        <taxon>Bacillota</taxon>
        <taxon>Clostridia</taxon>
        <taxon>Eubacteriales</taxon>
        <taxon>Candidatus Scatomorpha</taxon>
    </lineage>
</organism>
<keyword evidence="2" id="KW-0328">Glycosyltransferase</keyword>
<dbReference type="PANTHER" id="PTHR43707:SF1">
    <property type="entry name" value="HISTIDINE--TRNA LIGASE, MITOCHONDRIAL-RELATED"/>
    <property type="match status" value="1"/>
</dbReference>
<dbReference type="Proteomes" id="UP000824001">
    <property type="component" value="Unassembled WGS sequence"/>
</dbReference>
<dbReference type="Pfam" id="PF13393">
    <property type="entry name" value="tRNA-synt_His"/>
    <property type="match status" value="1"/>
</dbReference>
<comment type="caution">
    <text evidence="2">The sequence shown here is derived from an EMBL/GenBank/DDBJ whole genome shotgun (WGS) entry which is preliminary data.</text>
</comment>
<feature type="non-terminal residue" evidence="2">
    <location>
        <position position="235"/>
    </location>
</feature>
<dbReference type="GO" id="GO:0140096">
    <property type="term" value="F:catalytic activity, acting on a protein"/>
    <property type="evidence" value="ECO:0007669"/>
    <property type="project" value="UniProtKB-ARBA"/>
</dbReference>
<dbReference type="InterPro" id="IPR041715">
    <property type="entry name" value="HisRS-like_core"/>
</dbReference>
<keyword evidence="2" id="KW-0808">Transferase</keyword>
<evidence type="ECO:0000313" key="2">
    <source>
        <dbReference type="EMBL" id="HIS67671.1"/>
    </source>
</evidence>
<reference evidence="2" key="1">
    <citation type="submission" date="2020-10" db="EMBL/GenBank/DDBJ databases">
        <authorList>
            <person name="Gilroy R."/>
        </authorList>
    </citation>
    <scope>NUCLEOTIDE SEQUENCE</scope>
    <source>
        <strain evidence="2">ChiHjej10B9-9673</strain>
    </source>
</reference>
<proteinExistence type="predicted"/>
<dbReference type="InterPro" id="IPR004516">
    <property type="entry name" value="HisRS/HisZ"/>
</dbReference>
<feature type="domain" description="Class II Histidinyl-tRNA synthetase (HisRS)-like catalytic core" evidence="1">
    <location>
        <begin position="7"/>
        <end position="234"/>
    </location>
</feature>
<dbReference type="GO" id="GO:0005737">
    <property type="term" value="C:cytoplasm"/>
    <property type="evidence" value="ECO:0007669"/>
    <property type="project" value="InterPro"/>
</dbReference>
<protein>
    <submittedName>
        <fullName evidence="2">ATP phosphoribosyltransferase regulatory subunit</fullName>
    </submittedName>
</protein>
<dbReference type="InterPro" id="IPR045864">
    <property type="entry name" value="aa-tRNA-synth_II/BPL/LPL"/>
</dbReference>
<reference evidence="2" key="2">
    <citation type="journal article" date="2021" name="PeerJ">
        <title>Extensive microbial diversity within the chicken gut microbiome revealed by metagenomics and culture.</title>
        <authorList>
            <person name="Gilroy R."/>
            <person name="Ravi A."/>
            <person name="Getino M."/>
            <person name="Pursley I."/>
            <person name="Horton D.L."/>
            <person name="Alikhan N.F."/>
            <person name="Baker D."/>
            <person name="Gharbi K."/>
            <person name="Hall N."/>
            <person name="Watson M."/>
            <person name="Adriaenssens E.M."/>
            <person name="Foster-Nyarko E."/>
            <person name="Jarju S."/>
            <person name="Secka A."/>
            <person name="Antonio M."/>
            <person name="Oren A."/>
            <person name="Chaudhuri R.R."/>
            <person name="La Ragione R."/>
            <person name="Hildebrand F."/>
            <person name="Pallen M.J."/>
        </authorList>
    </citation>
    <scope>NUCLEOTIDE SEQUENCE</scope>
    <source>
        <strain evidence="2">ChiHjej10B9-9673</strain>
    </source>
</reference>
<name>A0A9D1JVV4_9FIRM</name>